<reference evidence="7" key="1">
    <citation type="submission" date="2020-11" db="EMBL/GenBank/DDBJ databases">
        <authorList>
            <person name="Tran Van P."/>
        </authorList>
    </citation>
    <scope>NUCLEOTIDE SEQUENCE</scope>
</reference>
<evidence type="ECO:0000256" key="5">
    <source>
        <dbReference type="SAM" id="MobiDB-lite"/>
    </source>
</evidence>
<feature type="transmembrane region" description="Helical" evidence="6">
    <location>
        <begin position="455"/>
        <end position="473"/>
    </location>
</feature>
<organism evidence="7">
    <name type="scientific">Timema tahoe</name>
    <dbReference type="NCBI Taxonomy" id="61484"/>
    <lineage>
        <taxon>Eukaryota</taxon>
        <taxon>Metazoa</taxon>
        <taxon>Ecdysozoa</taxon>
        <taxon>Arthropoda</taxon>
        <taxon>Hexapoda</taxon>
        <taxon>Insecta</taxon>
        <taxon>Pterygota</taxon>
        <taxon>Neoptera</taxon>
        <taxon>Polyneoptera</taxon>
        <taxon>Phasmatodea</taxon>
        <taxon>Timematodea</taxon>
        <taxon>Timematoidea</taxon>
        <taxon>Timematidae</taxon>
        <taxon>Timema</taxon>
    </lineage>
</organism>
<protein>
    <submittedName>
        <fullName evidence="7">Uncharacterized protein</fullName>
    </submittedName>
</protein>
<keyword evidence="3 6" id="KW-1133">Transmembrane helix</keyword>
<evidence type="ECO:0000256" key="6">
    <source>
        <dbReference type="SAM" id="Phobius"/>
    </source>
</evidence>
<keyword evidence="4 6" id="KW-0472">Membrane</keyword>
<dbReference type="Pfam" id="PF01027">
    <property type="entry name" value="Bax1-I"/>
    <property type="match status" value="1"/>
</dbReference>
<dbReference type="PANTHER" id="PTHR23291">
    <property type="entry name" value="BAX INHIBITOR-RELATED"/>
    <property type="match status" value="1"/>
</dbReference>
<feature type="transmembrane region" description="Helical" evidence="6">
    <location>
        <begin position="312"/>
        <end position="333"/>
    </location>
</feature>
<feature type="transmembrane region" description="Helical" evidence="6">
    <location>
        <begin position="493"/>
        <end position="517"/>
    </location>
</feature>
<name>A0A7R9FJL4_9NEOP</name>
<comment type="subcellular location">
    <subcellularLocation>
        <location evidence="1">Membrane</location>
        <topology evidence="1">Multi-pass membrane protein</topology>
    </subcellularLocation>
</comment>
<evidence type="ECO:0000256" key="4">
    <source>
        <dbReference type="ARBA" id="ARBA00023136"/>
    </source>
</evidence>
<gene>
    <name evidence="7" type="ORF">TTEB3V08_LOCUS2897</name>
</gene>
<keyword evidence="2 6" id="KW-0812">Transmembrane</keyword>
<dbReference type="EMBL" id="OE000721">
    <property type="protein sequence ID" value="CAD7454803.1"/>
    <property type="molecule type" value="Genomic_DNA"/>
</dbReference>
<evidence type="ECO:0000256" key="2">
    <source>
        <dbReference type="ARBA" id="ARBA00022692"/>
    </source>
</evidence>
<feature type="transmembrane region" description="Helical" evidence="6">
    <location>
        <begin position="375"/>
        <end position="394"/>
    </location>
</feature>
<feature type="compositionally biased region" description="Low complexity" evidence="5">
    <location>
        <begin position="12"/>
        <end position="27"/>
    </location>
</feature>
<sequence>MDGKEEARILQLLDDTLSSDDSSNNSEQDNDKDSIYMPASNSSDSDSDEVENVYDELVSDLHSLQPISTSSYCQSEVVQEEVGTSISTTGIDFPNKVVGLLDDMSTGFTNTDIDSQSEVVIDEVGVSIATNGIDTQSEVVLEEMIIITDSIDYQSEVVVEEVGNVIFDIQANPSNMLTDNECEVVEETISLELTTAANNLQFSRVPFARVKHLVIKKVSPLLIEFRESFKDDLKSVTLMEKKIIRTSREATSSSLEKEYMEQLLPVVRSTIIKAYYQSSQSMYSDPEGLLPGTMDNFQFSEKSVRNGFIRKVYSILMVQLLITLSFITLLCYHEPTKDYISSHQEVWWIAFVLMIVTIIAMACCPSVRRNSPMNFIFLFVFTLAEAFLLGATASTYNSDAVLMAVGLTAAVSLGLTLFAFQTKWDFTMMGGALLVGLIILTIFSFVVIFVPGKTIILVFASVGAFFFCLHLVYDTQLMIGGSHKYSISPEEYIFASLNLYLDIINILTNLLIILRIIQD</sequence>
<evidence type="ECO:0000313" key="7">
    <source>
        <dbReference type="EMBL" id="CAD7454803.1"/>
    </source>
</evidence>
<feature type="transmembrane region" description="Helical" evidence="6">
    <location>
        <begin position="400"/>
        <end position="420"/>
    </location>
</feature>
<dbReference type="AlphaFoldDB" id="A0A7R9FJL4"/>
<evidence type="ECO:0000256" key="1">
    <source>
        <dbReference type="ARBA" id="ARBA00004141"/>
    </source>
</evidence>
<feature type="region of interest" description="Disordered" evidence="5">
    <location>
        <begin position="1"/>
        <end position="49"/>
    </location>
</feature>
<feature type="transmembrane region" description="Helical" evidence="6">
    <location>
        <begin position="345"/>
        <end position="363"/>
    </location>
</feature>
<feature type="transmembrane region" description="Helical" evidence="6">
    <location>
        <begin position="432"/>
        <end position="449"/>
    </location>
</feature>
<dbReference type="InterPro" id="IPR006214">
    <property type="entry name" value="Bax_inhibitor_1-related"/>
</dbReference>
<dbReference type="GO" id="GO:0016020">
    <property type="term" value="C:membrane"/>
    <property type="evidence" value="ECO:0007669"/>
    <property type="project" value="UniProtKB-SubCell"/>
</dbReference>
<accession>A0A7R9FJL4</accession>
<proteinExistence type="predicted"/>
<dbReference type="CDD" id="cd10428">
    <property type="entry name" value="LFG_like"/>
    <property type="match status" value="1"/>
</dbReference>
<evidence type="ECO:0000256" key="3">
    <source>
        <dbReference type="ARBA" id="ARBA00022989"/>
    </source>
</evidence>
<dbReference type="PANTHER" id="PTHR23291:SF47">
    <property type="entry name" value="TRANSMEMBRANE BAX INHIBITOR MOTIF CONTAINING 7"/>
    <property type="match status" value="1"/>
</dbReference>